<organism evidence="10 11">
    <name type="scientific">Hyphomicrobium denitrificans (strain ATCC 51888 / DSM 1869 / NCIMB 11706 / TK 0415)</name>
    <dbReference type="NCBI Taxonomy" id="582899"/>
    <lineage>
        <taxon>Bacteria</taxon>
        <taxon>Pseudomonadati</taxon>
        <taxon>Pseudomonadota</taxon>
        <taxon>Alphaproteobacteria</taxon>
        <taxon>Hyphomicrobiales</taxon>
        <taxon>Hyphomicrobiaceae</taxon>
        <taxon>Hyphomicrobium</taxon>
    </lineage>
</organism>
<keyword evidence="4" id="KW-0997">Cell inner membrane</keyword>
<keyword evidence="5 9" id="KW-0812">Transmembrane</keyword>
<evidence type="ECO:0000256" key="7">
    <source>
        <dbReference type="ARBA" id="ARBA00023136"/>
    </source>
</evidence>
<evidence type="ECO:0000256" key="4">
    <source>
        <dbReference type="ARBA" id="ARBA00022519"/>
    </source>
</evidence>
<dbReference type="EMBL" id="CP002083">
    <property type="protein sequence ID" value="ADJ23949.1"/>
    <property type="molecule type" value="Genomic_DNA"/>
</dbReference>
<dbReference type="Pfam" id="PF07963">
    <property type="entry name" value="N_methyl"/>
    <property type="match status" value="1"/>
</dbReference>
<evidence type="ECO:0000256" key="5">
    <source>
        <dbReference type="ARBA" id="ARBA00022692"/>
    </source>
</evidence>
<keyword evidence="11" id="KW-1185">Reference proteome</keyword>
<evidence type="ECO:0000256" key="2">
    <source>
        <dbReference type="ARBA" id="ARBA00022475"/>
    </source>
</evidence>
<dbReference type="SUPFAM" id="SSF54523">
    <property type="entry name" value="Pili subunits"/>
    <property type="match status" value="1"/>
</dbReference>
<keyword evidence="3" id="KW-0488">Methylation</keyword>
<feature type="transmembrane region" description="Helical" evidence="9">
    <location>
        <begin position="15"/>
        <end position="35"/>
    </location>
</feature>
<feature type="region of interest" description="Disordered" evidence="8">
    <location>
        <begin position="224"/>
        <end position="244"/>
    </location>
</feature>
<evidence type="ECO:0000256" key="8">
    <source>
        <dbReference type="SAM" id="MobiDB-lite"/>
    </source>
</evidence>
<evidence type="ECO:0000256" key="3">
    <source>
        <dbReference type="ARBA" id="ARBA00022481"/>
    </source>
</evidence>
<dbReference type="NCBIfam" id="TIGR02532">
    <property type="entry name" value="IV_pilin_GFxxxE"/>
    <property type="match status" value="1"/>
</dbReference>
<evidence type="ECO:0000256" key="1">
    <source>
        <dbReference type="ARBA" id="ARBA00004377"/>
    </source>
</evidence>
<comment type="subcellular location">
    <subcellularLocation>
        <location evidence="1">Cell inner membrane</location>
        <topology evidence="1">Single-pass membrane protein</topology>
    </subcellularLocation>
</comment>
<accession>D8JQJ5</accession>
<dbReference type="AlphaFoldDB" id="D8JQJ5"/>
<evidence type="ECO:0000256" key="6">
    <source>
        <dbReference type="ARBA" id="ARBA00022989"/>
    </source>
</evidence>
<evidence type="ECO:0008006" key="12">
    <source>
        <dbReference type="Google" id="ProtNLM"/>
    </source>
</evidence>
<dbReference type="HOGENOM" id="CLU_1127875_0_0_5"/>
<protein>
    <recommendedName>
        <fullName evidence="12">General secretion pathway protein J</fullName>
    </recommendedName>
</protein>
<dbReference type="KEGG" id="hdn:Hden_2150"/>
<dbReference type="PANTHER" id="PTHR39583">
    <property type="entry name" value="TYPE II SECRETION SYSTEM PROTEIN J-RELATED"/>
    <property type="match status" value="1"/>
</dbReference>
<keyword evidence="2" id="KW-1003">Cell membrane</keyword>
<dbReference type="InterPro" id="IPR051621">
    <property type="entry name" value="T2SS_protein_J"/>
</dbReference>
<dbReference type="InterPro" id="IPR012902">
    <property type="entry name" value="N_methyl_site"/>
</dbReference>
<reference evidence="11" key="1">
    <citation type="journal article" date="2011" name="J. Bacteriol.">
        <title>Genome sequences of eight morphologically diverse alphaproteobacteria.</title>
        <authorList>
            <consortium name="US DOE Joint Genome Institute"/>
            <person name="Brown P.J."/>
            <person name="Kysela D.T."/>
            <person name="Buechlein A."/>
            <person name="Hemmerich C."/>
            <person name="Brun Y.V."/>
        </authorList>
    </citation>
    <scope>NUCLEOTIDE SEQUENCE [LARGE SCALE GENOMIC DNA]</scope>
    <source>
        <strain evidence="11">ATCC 51888 / DSM 1869 / NCIB 11706 / TK 0415</strain>
    </source>
</reference>
<dbReference type="Proteomes" id="UP000002033">
    <property type="component" value="Chromosome"/>
</dbReference>
<dbReference type="PROSITE" id="PS00409">
    <property type="entry name" value="PROKAR_NTER_METHYL"/>
    <property type="match status" value="1"/>
</dbReference>
<dbReference type="eggNOG" id="COG4795">
    <property type="taxonomic scope" value="Bacteria"/>
</dbReference>
<proteinExistence type="predicted"/>
<gene>
    <name evidence="10" type="ordered locus">Hden_2150</name>
</gene>
<dbReference type="STRING" id="582899.Hden_2150"/>
<sequence>MGSAQQPQDWNGQSGFTLIELLVSLTILTMLLGIVSSALRTLSMHWNANANGIERLEMISRAFDIFERDVSGMRRLTRIADVDRRFIFSGTASRLSFVTVEPPYPTAPGLYFVDYSNSATNGKNELIRARAPYQAGMSAFPGATPANKVSLLDGPFAYQFSYAEKGKRQGSWLATWKKPNRLPDLIRLQIVDARSGDEIAQPFIAAVRADAEVGCVSDGSDGCSARTGGEFHQSTPVANATKEK</sequence>
<evidence type="ECO:0000313" key="10">
    <source>
        <dbReference type="EMBL" id="ADJ23949.1"/>
    </source>
</evidence>
<name>D8JQJ5_HYPDA</name>
<dbReference type="PANTHER" id="PTHR39583:SF2">
    <property type="entry name" value="TYPE II SECRETION SYSTEM PROTEIN J"/>
    <property type="match status" value="1"/>
</dbReference>
<dbReference type="GO" id="GO:0005886">
    <property type="term" value="C:plasma membrane"/>
    <property type="evidence" value="ECO:0007669"/>
    <property type="project" value="UniProtKB-SubCell"/>
</dbReference>
<evidence type="ECO:0000256" key="9">
    <source>
        <dbReference type="SAM" id="Phobius"/>
    </source>
</evidence>
<keyword evidence="6 9" id="KW-1133">Transmembrane helix</keyword>
<keyword evidence="7 9" id="KW-0472">Membrane</keyword>
<dbReference type="OrthoDB" id="7932524at2"/>
<evidence type="ECO:0000313" key="11">
    <source>
        <dbReference type="Proteomes" id="UP000002033"/>
    </source>
</evidence>
<dbReference type="InterPro" id="IPR045584">
    <property type="entry name" value="Pilin-like"/>
</dbReference>
<dbReference type="RefSeq" id="WP_013216108.1">
    <property type="nucleotide sequence ID" value="NC_014313.1"/>
</dbReference>